<comment type="caution">
    <text evidence="1">The sequence shown here is derived from an EMBL/GenBank/DDBJ whole genome shotgun (WGS) entry which is preliminary data.</text>
</comment>
<evidence type="ECO:0000313" key="1">
    <source>
        <dbReference type="EMBL" id="GBN68946.1"/>
    </source>
</evidence>
<reference evidence="1 2" key="1">
    <citation type="journal article" date="2019" name="Sci. Rep.">
        <title>Orb-weaving spider Araneus ventricosus genome elucidates the spidroin gene catalogue.</title>
        <authorList>
            <person name="Kono N."/>
            <person name="Nakamura H."/>
            <person name="Ohtoshi R."/>
            <person name="Moran D.A.P."/>
            <person name="Shinohara A."/>
            <person name="Yoshida Y."/>
            <person name="Fujiwara M."/>
            <person name="Mori M."/>
            <person name="Tomita M."/>
            <person name="Arakawa K."/>
        </authorList>
    </citation>
    <scope>NUCLEOTIDE SEQUENCE [LARGE SCALE GENOMIC DNA]</scope>
</reference>
<dbReference type="Proteomes" id="UP000499080">
    <property type="component" value="Unassembled WGS sequence"/>
</dbReference>
<organism evidence="1 2">
    <name type="scientific">Araneus ventricosus</name>
    <name type="common">Orbweaver spider</name>
    <name type="synonym">Epeira ventricosa</name>
    <dbReference type="NCBI Taxonomy" id="182803"/>
    <lineage>
        <taxon>Eukaryota</taxon>
        <taxon>Metazoa</taxon>
        <taxon>Ecdysozoa</taxon>
        <taxon>Arthropoda</taxon>
        <taxon>Chelicerata</taxon>
        <taxon>Arachnida</taxon>
        <taxon>Araneae</taxon>
        <taxon>Araneomorphae</taxon>
        <taxon>Entelegynae</taxon>
        <taxon>Araneoidea</taxon>
        <taxon>Araneidae</taxon>
        <taxon>Araneus</taxon>
    </lineage>
</organism>
<dbReference type="AlphaFoldDB" id="A0A4Y2R0D6"/>
<accession>A0A4Y2R0D6</accession>
<dbReference type="EMBL" id="BGPR01015365">
    <property type="protein sequence ID" value="GBN68946.1"/>
    <property type="molecule type" value="Genomic_DNA"/>
</dbReference>
<gene>
    <name evidence="1" type="ORF">AVEN_105018_1</name>
</gene>
<name>A0A4Y2R0D6_ARAVE</name>
<protein>
    <submittedName>
        <fullName evidence="1">Uncharacterized protein</fullName>
    </submittedName>
</protein>
<proteinExistence type="predicted"/>
<keyword evidence="2" id="KW-1185">Reference proteome</keyword>
<sequence>MTRLMSDISHKRGSPRYCTCYSRIRRTFVLFQFLSNMVLMMCSYQTSCLGTIFTLRILEISFPASKTSQKHGKGVTKRTLTSVWKKLWPESTVEFDIEESETVPCGAYSQRDCVFDQDQGTGGGWQ</sequence>
<evidence type="ECO:0000313" key="2">
    <source>
        <dbReference type="Proteomes" id="UP000499080"/>
    </source>
</evidence>